<keyword evidence="2" id="KW-1185">Reference proteome</keyword>
<proteinExistence type="predicted"/>
<gene>
    <name evidence="1" type="ORF">ARTHRO_60766</name>
</gene>
<dbReference type="EMBL" id="FO818640">
    <property type="protein sequence ID" value="CDM98165.1"/>
    <property type="molecule type" value="Genomic_DNA"/>
</dbReference>
<evidence type="ECO:0000313" key="1">
    <source>
        <dbReference type="EMBL" id="CDM98165.1"/>
    </source>
</evidence>
<evidence type="ECO:0000313" key="2">
    <source>
        <dbReference type="Proteomes" id="UP000032946"/>
    </source>
</evidence>
<protein>
    <submittedName>
        <fullName evidence="1">Uncharacterized protein</fullName>
    </submittedName>
</protein>
<dbReference type="Proteomes" id="UP000032946">
    <property type="component" value="Chromosome"/>
</dbReference>
<sequence>MIKICVWGGGKETGFLAAYGVSSQKFNKETGFLSRRDGVKSGWYSLPRVWLWMKSDRPKLDPNTSLLNLTQRPPSVGNCHSIQTPMGDYWAVLKNAL</sequence>
<reference evidence="1 2" key="1">
    <citation type="submission" date="2014-02" db="EMBL/GenBank/DDBJ databases">
        <authorList>
            <person name="Genoscope - CEA"/>
        </authorList>
    </citation>
    <scope>NUCLEOTIDE SEQUENCE [LARGE SCALE GENOMIC DNA]</scope>
    <source>
        <strain evidence="1 2">PCC 8005</strain>
    </source>
</reference>
<dbReference type="AlphaFoldDB" id="A0A9P1KL61"/>
<organism evidence="1 2">
    <name type="scientific">Limnospira indica PCC 8005</name>
    <dbReference type="NCBI Taxonomy" id="376219"/>
    <lineage>
        <taxon>Bacteria</taxon>
        <taxon>Bacillati</taxon>
        <taxon>Cyanobacteriota</taxon>
        <taxon>Cyanophyceae</taxon>
        <taxon>Oscillatoriophycideae</taxon>
        <taxon>Oscillatoriales</taxon>
        <taxon>Sirenicapillariaceae</taxon>
        <taxon>Limnospira</taxon>
    </lineage>
</organism>
<accession>A0A9P1KL61</accession>
<name>A0A9P1KL61_9CYAN</name>